<proteinExistence type="predicted"/>
<accession>A0A6J5N3U9</accession>
<gene>
    <name evidence="1" type="ORF">UFOVP634_22</name>
</gene>
<dbReference type="EMBL" id="LR796598">
    <property type="protein sequence ID" value="CAB4153754.1"/>
    <property type="molecule type" value="Genomic_DNA"/>
</dbReference>
<sequence length="592" mass="63137">MPEEIINITIEDSNEAVNITVDETTEQVNITIGETQPVKTSDLINDGEDGVHPFITLEDIPAGAVESVTGDLVDNTDPANPVINNPTLAGVLAEGNLTGGENIVINDADAIQLENASTLKKGTYDFGAAGGISRICGVGYEDMWQSGFRHVFDSNGLIRHSTNCFNVIPDSSFDVTLRFKIDSLWTLDNGDTYKCTDATEGAAVWELVNIGIIPNLQEVTDVGAETTQTITVVDGSEKSSTLQSYGISFQDLDDGGNTILRFINTSAVDQQIDIRGLGGTMALLSDIPDVSTLVPYTGATEDVNLGEFGLLTGNIEFDNTPTNIPTAAGSMYYNDTDGTVDLKLKGGNVTLQIGQESVIRVVNKTATNITLLEANYQAVRVTGVQGQRMKVDLAQATTDPLSAETIGLVTETIANNQEGFVTTSGLVRGINTTGSLQSETWADGDILYLSPTVAGRITKVKPTAPNHSIIIGYVVHAHITQGSIFVKVDNGYELDELHNVKITTAANNNLLAYTSATDIWENKNLNQIVSERRNANNSANNNINYCGTAANASAEATAVWTIKRLTIAASGTITIATATNVAWTNRQSATYI</sequence>
<organism evidence="1">
    <name type="scientific">uncultured Caudovirales phage</name>
    <dbReference type="NCBI Taxonomy" id="2100421"/>
    <lineage>
        <taxon>Viruses</taxon>
        <taxon>Duplodnaviria</taxon>
        <taxon>Heunggongvirae</taxon>
        <taxon>Uroviricota</taxon>
        <taxon>Caudoviricetes</taxon>
        <taxon>Peduoviridae</taxon>
        <taxon>Maltschvirus</taxon>
        <taxon>Maltschvirus maltsch</taxon>
    </lineage>
</organism>
<evidence type="ECO:0000313" key="1">
    <source>
        <dbReference type="EMBL" id="CAB4153754.1"/>
    </source>
</evidence>
<name>A0A6J5N3U9_9CAUD</name>
<protein>
    <submittedName>
        <fullName evidence="1">Uncharacterized protein</fullName>
    </submittedName>
</protein>
<reference evidence="1" key="1">
    <citation type="submission" date="2020-04" db="EMBL/GenBank/DDBJ databases">
        <authorList>
            <person name="Chiriac C."/>
            <person name="Salcher M."/>
            <person name="Ghai R."/>
            <person name="Kavagutti S V."/>
        </authorList>
    </citation>
    <scope>NUCLEOTIDE SEQUENCE</scope>
</reference>